<feature type="transmembrane region" description="Helical" evidence="11">
    <location>
        <begin position="58"/>
        <end position="79"/>
    </location>
</feature>
<evidence type="ECO:0000256" key="4">
    <source>
        <dbReference type="ARBA" id="ARBA00022519"/>
    </source>
</evidence>
<dbReference type="OrthoDB" id="9813906at2"/>
<protein>
    <recommendedName>
        <fullName evidence="10">Xylose transport system permease protein XylH</fullName>
    </recommendedName>
</protein>
<proteinExistence type="predicted"/>
<feature type="transmembrane region" description="Helical" evidence="11">
    <location>
        <begin position="110"/>
        <end position="127"/>
    </location>
</feature>
<dbReference type="NCBIfam" id="NF040906">
    <property type="entry name" value="GguB"/>
    <property type="match status" value="1"/>
</dbReference>
<keyword evidence="5" id="KW-0762">Sugar transport</keyword>
<dbReference type="PATRIC" id="fig|1158610.3.peg.318"/>
<evidence type="ECO:0000256" key="3">
    <source>
        <dbReference type="ARBA" id="ARBA00022475"/>
    </source>
</evidence>
<keyword evidence="7 11" id="KW-1133">Transmembrane helix</keyword>
<reference evidence="12 13" key="1">
    <citation type="submission" date="2013-02" db="EMBL/GenBank/DDBJ databases">
        <title>The Genome Sequence of Enterococcus phoeniculicola BAA-412.</title>
        <authorList>
            <consortium name="The Broad Institute Genome Sequencing Platform"/>
            <consortium name="The Broad Institute Genome Sequencing Center for Infectious Disease"/>
            <person name="Earl A.M."/>
            <person name="Gilmore M.S."/>
            <person name="Lebreton F."/>
            <person name="Walker B."/>
            <person name="Young S.K."/>
            <person name="Zeng Q."/>
            <person name="Gargeya S."/>
            <person name="Fitzgerald M."/>
            <person name="Haas B."/>
            <person name="Abouelleil A."/>
            <person name="Alvarado L."/>
            <person name="Arachchi H.M."/>
            <person name="Berlin A.M."/>
            <person name="Chapman S.B."/>
            <person name="Dewar J."/>
            <person name="Goldberg J."/>
            <person name="Griggs A."/>
            <person name="Gujja S."/>
            <person name="Hansen M."/>
            <person name="Howarth C."/>
            <person name="Imamovic A."/>
            <person name="Larimer J."/>
            <person name="McCowan C."/>
            <person name="Murphy C."/>
            <person name="Neiman D."/>
            <person name="Pearson M."/>
            <person name="Priest M."/>
            <person name="Roberts A."/>
            <person name="Saif S."/>
            <person name="Shea T."/>
            <person name="Sisk P."/>
            <person name="Sykes S."/>
            <person name="Wortman J."/>
            <person name="Nusbaum C."/>
            <person name="Birren B."/>
        </authorList>
    </citation>
    <scope>NUCLEOTIDE SEQUENCE [LARGE SCALE GENOMIC DNA]</scope>
    <source>
        <strain evidence="12 13">ATCC BAA-412</strain>
    </source>
</reference>
<accession>R3U5U2</accession>
<feature type="transmembrane region" description="Helical" evidence="11">
    <location>
        <begin position="31"/>
        <end position="52"/>
    </location>
</feature>
<evidence type="ECO:0000256" key="10">
    <source>
        <dbReference type="ARBA" id="ARBA00035686"/>
    </source>
</evidence>
<evidence type="ECO:0000256" key="1">
    <source>
        <dbReference type="ARBA" id="ARBA00004651"/>
    </source>
</evidence>
<evidence type="ECO:0000313" key="13">
    <source>
        <dbReference type="Proteomes" id="UP000013785"/>
    </source>
</evidence>
<feature type="transmembrane region" description="Helical" evidence="11">
    <location>
        <begin position="250"/>
        <end position="267"/>
    </location>
</feature>
<feature type="transmembrane region" description="Helical" evidence="11">
    <location>
        <begin position="86"/>
        <end position="104"/>
    </location>
</feature>
<name>R3U5U2_9ENTE</name>
<feature type="transmembrane region" description="Helical" evidence="11">
    <location>
        <begin position="225"/>
        <end position="244"/>
    </location>
</feature>
<organism evidence="12 13">
    <name type="scientific">Enterococcus phoeniculicola ATCC BAA-412</name>
    <dbReference type="NCBI Taxonomy" id="1158610"/>
    <lineage>
        <taxon>Bacteria</taxon>
        <taxon>Bacillati</taxon>
        <taxon>Bacillota</taxon>
        <taxon>Bacilli</taxon>
        <taxon>Lactobacillales</taxon>
        <taxon>Enterococcaceae</taxon>
        <taxon>Enterococcus</taxon>
    </lineage>
</organism>
<feature type="transmembrane region" description="Helical" evidence="11">
    <location>
        <begin position="134"/>
        <end position="153"/>
    </location>
</feature>
<dbReference type="eggNOG" id="COG4214">
    <property type="taxonomic scope" value="Bacteria"/>
</dbReference>
<dbReference type="InterPro" id="IPR001851">
    <property type="entry name" value="ABC_transp_permease"/>
</dbReference>
<evidence type="ECO:0000256" key="6">
    <source>
        <dbReference type="ARBA" id="ARBA00022692"/>
    </source>
</evidence>
<sequence length="404" mass="43521">MEQIKKGKEIGKREEKQNGIKERLLDIFSKYSMVIILVFLLIAFQLLTNGIFWRPLNITNLVLQNSHILILAAGMLLVVLLGHVDLSVGSVMAFVGAIAGVLMVNKGMSPWLAVPICLLIGAVIGAWQGFWVAYVGIPAFIVTLAGLLMFRGLTQVVLGGQSLAPFPVIFQKISTGYLPDIISGEHIHMLSMLIGAVLSIMLVLSQWKAREKRKKNLFDVESSSFFLLKSLFTVLVVMGVTYIFSSYSGYPIILILLGVLVFAYSFLTNKTIIGRQIYATGGNKKAAELSGIKTKRITFWVFVNMGMMAALAGLILAARLNAATPQAGTSMELDAMAAVYFGGASTSGGIGTVMGAIVGGLVMGVLNNGMSILGVGVDWQQAIKGLILLLAVVLDIYNKKKKIS</sequence>
<keyword evidence="8 11" id="KW-0472">Membrane</keyword>
<dbReference type="STRING" id="154621.RV11_GL003288"/>
<dbReference type="Pfam" id="PF02653">
    <property type="entry name" value="BPD_transp_2"/>
    <property type="match status" value="1"/>
</dbReference>
<dbReference type="EMBL" id="AJAT01000007">
    <property type="protein sequence ID" value="EOL48793.1"/>
    <property type="molecule type" value="Genomic_DNA"/>
</dbReference>
<feature type="transmembrane region" description="Helical" evidence="11">
    <location>
        <begin position="297"/>
        <end position="318"/>
    </location>
</feature>
<feature type="transmembrane region" description="Helical" evidence="11">
    <location>
        <begin position="338"/>
        <end position="366"/>
    </location>
</feature>
<dbReference type="GO" id="GO:0022857">
    <property type="term" value="F:transmembrane transporter activity"/>
    <property type="evidence" value="ECO:0007669"/>
    <property type="project" value="InterPro"/>
</dbReference>
<gene>
    <name evidence="12" type="ORF">UC3_00344</name>
</gene>
<dbReference type="PANTHER" id="PTHR32196">
    <property type="entry name" value="ABC TRANSPORTER PERMEASE PROTEIN YPHD-RELATED-RELATED"/>
    <property type="match status" value="1"/>
</dbReference>
<evidence type="ECO:0000256" key="7">
    <source>
        <dbReference type="ARBA" id="ARBA00022989"/>
    </source>
</evidence>
<keyword evidence="13" id="KW-1185">Reference proteome</keyword>
<evidence type="ECO:0000256" key="2">
    <source>
        <dbReference type="ARBA" id="ARBA00022448"/>
    </source>
</evidence>
<comment type="function">
    <text evidence="9">Part of the binding-protein-dependent transport system for D-xylose. Probably responsible for the translocation of the substrate across the membrane.</text>
</comment>
<comment type="caution">
    <text evidence="12">The sequence shown here is derived from an EMBL/GenBank/DDBJ whole genome shotgun (WGS) entry which is preliminary data.</text>
</comment>
<dbReference type="Proteomes" id="UP000013785">
    <property type="component" value="Unassembled WGS sequence"/>
</dbReference>
<evidence type="ECO:0000256" key="9">
    <source>
        <dbReference type="ARBA" id="ARBA00035611"/>
    </source>
</evidence>
<evidence type="ECO:0000256" key="5">
    <source>
        <dbReference type="ARBA" id="ARBA00022597"/>
    </source>
</evidence>
<keyword evidence="2" id="KW-0813">Transport</keyword>
<evidence type="ECO:0000313" key="12">
    <source>
        <dbReference type="EMBL" id="EOL48793.1"/>
    </source>
</evidence>
<feature type="transmembrane region" description="Helical" evidence="11">
    <location>
        <begin position="186"/>
        <end position="204"/>
    </location>
</feature>
<keyword evidence="6 11" id="KW-0812">Transmembrane</keyword>
<keyword evidence="3" id="KW-1003">Cell membrane</keyword>
<evidence type="ECO:0000256" key="11">
    <source>
        <dbReference type="SAM" id="Phobius"/>
    </source>
</evidence>
<dbReference type="GO" id="GO:0005886">
    <property type="term" value="C:plasma membrane"/>
    <property type="evidence" value="ECO:0007669"/>
    <property type="project" value="UniProtKB-SubCell"/>
</dbReference>
<dbReference type="PANTHER" id="PTHR32196:SF32">
    <property type="entry name" value="XYLOSE TRANSPORT SYSTEM PERMEASE PROTEIN XYLH"/>
    <property type="match status" value="1"/>
</dbReference>
<dbReference type="CDD" id="cd06579">
    <property type="entry name" value="TM_PBP1_transp_AraH_like"/>
    <property type="match status" value="1"/>
</dbReference>
<evidence type="ECO:0000256" key="8">
    <source>
        <dbReference type="ARBA" id="ARBA00023136"/>
    </source>
</evidence>
<dbReference type="AlphaFoldDB" id="R3U5U2"/>
<keyword evidence="4" id="KW-0997">Cell inner membrane</keyword>
<dbReference type="HOGENOM" id="CLU_028880_2_0_9"/>
<comment type="subcellular location">
    <subcellularLocation>
        <location evidence="1">Cell membrane</location>
        <topology evidence="1">Multi-pass membrane protein</topology>
    </subcellularLocation>
</comment>